<protein>
    <submittedName>
        <fullName evidence="2">Uncharacterized protein</fullName>
    </submittedName>
</protein>
<sequence>MDHHGTVRSNKKEDYTVPSPLKKRARLNFSGKTVSPSVTSDIPKKPGPSVLNCEIPRRSPLSNISNVCNDLFPRRCNIISNMSNVSGVMNNVKHFTSEDLNVGIRTEVPEERTRGATGNYCSKSVPLPVIIRKKEAPRQNKQVKKSFKAKNSGPETVTTADLDRRKGISVDTQAGLKRNLFVESTVADEHADGYKYFEIENSSIDGVDNIEDDFLYDDDSDEYVNLESATLDEDYNNFVHIGIIFTICYIQSAQSSTFFDIEARARDRFRESTIVDLKITLKVCRSESGRENHIGPSDEVAGIMVGDLEETEEVRDIIIEKKMGGFERVTSIHPKLMALHYPILFPNGEDGYHKDIYYCETVENNGKTRRKCSMKDFYSYKLHVRHSEGMTLRLGGRLFQQYLLEDIKKKSFFGTCLGVMYVVEFQKRGLPHEACSAYGLLDDDKEWHEVLTDCAKFGVPQQIRELFVRIIVNCQVADLQKLWMNHWNEMSDDILVIRRKLSRIPDLVLSTEEIQFFVLTEIDKLLRAVGKSLKSYPQMPQPPPSYLEVEVFYNLPVV</sequence>
<feature type="region of interest" description="Disordered" evidence="1">
    <location>
        <begin position="1"/>
        <end position="22"/>
    </location>
</feature>
<dbReference type="AlphaFoldDB" id="A0AAD8N9W0"/>
<comment type="caution">
    <text evidence="2">The sequence shown here is derived from an EMBL/GenBank/DDBJ whole genome shotgun (WGS) entry which is preliminary data.</text>
</comment>
<evidence type="ECO:0000256" key="1">
    <source>
        <dbReference type="SAM" id="MobiDB-lite"/>
    </source>
</evidence>
<gene>
    <name evidence="2" type="ORF">POM88_000932</name>
</gene>
<dbReference type="EMBL" id="JAUIZM010000001">
    <property type="protein sequence ID" value="KAK1401327.1"/>
    <property type="molecule type" value="Genomic_DNA"/>
</dbReference>
<dbReference type="Proteomes" id="UP001237642">
    <property type="component" value="Unassembled WGS sequence"/>
</dbReference>
<evidence type="ECO:0000313" key="3">
    <source>
        <dbReference type="Proteomes" id="UP001237642"/>
    </source>
</evidence>
<organism evidence="2 3">
    <name type="scientific">Heracleum sosnowskyi</name>
    <dbReference type="NCBI Taxonomy" id="360622"/>
    <lineage>
        <taxon>Eukaryota</taxon>
        <taxon>Viridiplantae</taxon>
        <taxon>Streptophyta</taxon>
        <taxon>Embryophyta</taxon>
        <taxon>Tracheophyta</taxon>
        <taxon>Spermatophyta</taxon>
        <taxon>Magnoliopsida</taxon>
        <taxon>eudicotyledons</taxon>
        <taxon>Gunneridae</taxon>
        <taxon>Pentapetalae</taxon>
        <taxon>asterids</taxon>
        <taxon>campanulids</taxon>
        <taxon>Apiales</taxon>
        <taxon>Apiaceae</taxon>
        <taxon>Apioideae</taxon>
        <taxon>apioid superclade</taxon>
        <taxon>Tordylieae</taxon>
        <taxon>Tordyliinae</taxon>
        <taxon>Heracleum</taxon>
    </lineage>
</organism>
<dbReference type="PANTHER" id="PTHR45786">
    <property type="entry name" value="DNA BINDING PROTEIN-LIKE"/>
    <property type="match status" value="1"/>
</dbReference>
<accession>A0AAD8N9W0</accession>
<name>A0AAD8N9W0_9APIA</name>
<reference evidence="2" key="2">
    <citation type="submission" date="2023-05" db="EMBL/GenBank/DDBJ databases">
        <authorList>
            <person name="Schelkunov M.I."/>
        </authorList>
    </citation>
    <scope>NUCLEOTIDE SEQUENCE</scope>
    <source>
        <strain evidence="2">Hsosn_3</strain>
        <tissue evidence="2">Leaf</tissue>
    </source>
</reference>
<evidence type="ECO:0000313" key="2">
    <source>
        <dbReference type="EMBL" id="KAK1401327.1"/>
    </source>
</evidence>
<proteinExistence type="predicted"/>
<reference evidence="2" key="1">
    <citation type="submission" date="2023-02" db="EMBL/GenBank/DDBJ databases">
        <title>Genome of toxic invasive species Heracleum sosnowskyi carries increased number of genes despite the absence of recent whole-genome duplications.</title>
        <authorList>
            <person name="Schelkunov M."/>
            <person name="Shtratnikova V."/>
            <person name="Makarenko M."/>
            <person name="Klepikova A."/>
            <person name="Omelchenko D."/>
            <person name="Novikova G."/>
            <person name="Obukhova E."/>
            <person name="Bogdanov V."/>
            <person name="Penin A."/>
            <person name="Logacheva M."/>
        </authorList>
    </citation>
    <scope>NUCLEOTIDE SEQUENCE</scope>
    <source>
        <strain evidence="2">Hsosn_3</strain>
        <tissue evidence="2">Leaf</tissue>
    </source>
</reference>
<feature type="compositionally biased region" description="Basic and acidic residues" evidence="1">
    <location>
        <begin position="1"/>
        <end position="15"/>
    </location>
</feature>
<dbReference type="PANTHER" id="PTHR45786:SF74">
    <property type="entry name" value="ATP-DEPENDENT DNA HELICASE"/>
    <property type="match status" value="1"/>
</dbReference>
<keyword evidence="3" id="KW-1185">Reference proteome</keyword>